<sequence>MKNELVFWLLFDDTSCSYKNTILNNQELFKSFQNIKVYGFGMNSFEQTKQIKNNIVYEYKQIDLSLTNKDLISTLAELPKPDIILASPPCESFSIADSICRMSQDYSNTNWIVLNRKWYQTRAKDLTIKNRVRDFVKKEKNRLNGESTAGATVHIIETFQPKYWVIENPRTSKLWDFQEQHWNFYGIKTPTYYYNYDLSFSQKPTIFKSNLELQLKKQILKTGYNKNHIKNGGYNQRSKIPEPLIVDILNQILNKFK</sequence>
<proteinExistence type="predicted"/>
<dbReference type="GO" id="GO:0032259">
    <property type="term" value="P:methylation"/>
    <property type="evidence" value="ECO:0007669"/>
    <property type="project" value="UniProtKB-KW"/>
</dbReference>
<name>A0A318U4L8_9BACT</name>
<gene>
    <name evidence="4" type="ORF">BCF88_10916</name>
</gene>
<protein>
    <recommendedName>
        <fullName evidence="6">DNA (cytosine-5-)-methyltransferase</fullName>
    </recommendedName>
</protein>
<dbReference type="RefSeq" id="WP_110858392.1">
    <property type="nucleotide sequence ID" value="NZ_LS991949.1"/>
</dbReference>
<evidence type="ECO:0000256" key="3">
    <source>
        <dbReference type="ARBA" id="ARBA00022691"/>
    </source>
</evidence>
<accession>A0A318U4L8</accession>
<keyword evidence="3" id="KW-0949">S-adenosyl-L-methionine</keyword>
<comment type="caution">
    <text evidence="4">The sequence shown here is derived from an EMBL/GenBank/DDBJ whole genome shotgun (WGS) entry which is preliminary data.</text>
</comment>
<evidence type="ECO:0000256" key="2">
    <source>
        <dbReference type="ARBA" id="ARBA00022679"/>
    </source>
</evidence>
<dbReference type="Proteomes" id="UP000247715">
    <property type="component" value="Unassembled WGS sequence"/>
</dbReference>
<reference evidence="4 5" key="1">
    <citation type="submission" date="2018-06" db="EMBL/GenBank/DDBJ databases">
        <title>Genomic Encyclopedia of Archaeal and Bacterial Type Strains, Phase II (KMG-II): from individual species to whole genera.</title>
        <authorList>
            <person name="Goeker M."/>
        </authorList>
    </citation>
    <scope>NUCLEOTIDE SEQUENCE [LARGE SCALE GENOMIC DNA]</scope>
    <source>
        <strain evidence="4 5">ATCC 29103</strain>
    </source>
</reference>
<keyword evidence="1" id="KW-0489">Methyltransferase</keyword>
<organism evidence="4 5">
    <name type="scientific">Metamycoplasma alkalescens</name>
    <dbReference type="NCBI Taxonomy" id="45363"/>
    <lineage>
        <taxon>Bacteria</taxon>
        <taxon>Bacillati</taxon>
        <taxon>Mycoplasmatota</taxon>
        <taxon>Mycoplasmoidales</taxon>
        <taxon>Metamycoplasmataceae</taxon>
        <taxon>Metamycoplasma</taxon>
    </lineage>
</organism>
<evidence type="ECO:0000313" key="5">
    <source>
        <dbReference type="Proteomes" id="UP000247715"/>
    </source>
</evidence>
<dbReference type="SUPFAM" id="SSF53335">
    <property type="entry name" value="S-adenosyl-L-methionine-dependent methyltransferases"/>
    <property type="match status" value="1"/>
</dbReference>
<dbReference type="GO" id="GO:0008168">
    <property type="term" value="F:methyltransferase activity"/>
    <property type="evidence" value="ECO:0007669"/>
    <property type="project" value="UniProtKB-KW"/>
</dbReference>
<dbReference type="InterPro" id="IPR018117">
    <property type="entry name" value="C5_DNA_meth_AS"/>
</dbReference>
<evidence type="ECO:0008006" key="6">
    <source>
        <dbReference type="Google" id="ProtNLM"/>
    </source>
</evidence>
<dbReference type="EMBL" id="QKLP01000009">
    <property type="protein sequence ID" value="PYF42588.1"/>
    <property type="molecule type" value="Genomic_DNA"/>
</dbReference>
<evidence type="ECO:0000313" key="4">
    <source>
        <dbReference type="EMBL" id="PYF42588.1"/>
    </source>
</evidence>
<dbReference type="Gene3D" id="3.40.50.150">
    <property type="entry name" value="Vaccinia Virus protein VP39"/>
    <property type="match status" value="1"/>
</dbReference>
<evidence type="ECO:0000256" key="1">
    <source>
        <dbReference type="ARBA" id="ARBA00022603"/>
    </source>
</evidence>
<dbReference type="InterPro" id="IPR029063">
    <property type="entry name" value="SAM-dependent_MTases_sf"/>
</dbReference>
<dbReference type="AlphaFoldDB" id="A0A318U4L8"/>
<keyword evidence="2" id="KW-0808">Transferase</keyword>
<dbReference type="PROSITE" id="PS00094">
    <property type="entry name" value="C5_MTASE_1"/>
    <property type="match status" value="1"/>
</dbReference>